<evidence type="ECO:0000313" key="4">
    <source>
        <dbReference type="Proteomes" id="UP000273675"/>
    </source>
</evidence>
<dbReference type="RefSeq" id="WP_121209824.1">
    <property type="nucleotide sequence ID" value="NZ_RBIM01000001.1"/>
</dbReference>
<feature type="region of interest" description="Disordered" evidence="1">
    <location>
        <begin position="86"/>
        <end position="127"/>
    </location>
</feature>
<evidence type="ECO:0000256" key="2">
    <source>
        <dbReference type="SAM" id="SignalP"/>
    </source>
</evidence>
<sequence length="357" mass="38877">MRNPIPAILASIFVVATTATGPAFADLPQAYQALLNEAADRQDDDARFLETADMVAVLVEGGRGEVHAYINTHLPQRSGAVADWPLPAPAPDTAPAATPEHTPAPTPAEHPEHRSLGGAPIDLTEAPDGSGGWLAGSIRALADDSWAGHIRAGVQLERGNSELTDFTFAFELDRELEHGWRIDSQFEYFLSESATRTTRDNWLVELRTTRELDSGIGYYAGGSYERDLIGIYARSAFLTAGGIWHAVENPKADWVLRAGVGQRLREDGLTGDTLTDWVAEAGSSFHYQISDTASFGSETTGFAGGGSRIDQRFTLTNRLFGDWAVQTGLRIEHEFEDRPGFDPTDIRLDVSLLYAFD</sequence>
<reference evidence="3 4" key="1">
    <citation type="submission" date="2018-10" db="EMBL/GenBank/DDBJ databases">
        <title>Genomic Encyclopedia of Type Strains, Phase IV (KMG-IV): sequencing the most valuable type-strain genomes for metagenomic binning, comparative biology and taxonomic classification.</title>
        <authorList>
            <person name="Goeker M."/>
        </authorList>
    </citation>
    <scope>NUCLEOTIDE SEQUENCE [LARGE SCALE GENOMIC DNA]</scope>
    <source>
        <strain evidence="3 4">DSM 4734</strain>
    </source>
</reference>
<organism evidence="3 4">
    <name type="scientific">Maricaulis maris</name>
    <dbReference type="NCBI Taxonomy" id="74318"/>
    <lineage>
        <taxon>Bacteria</taxon>
        <taxon>Pseudomonadati</taxon>
        <taxon>Pseudomonadota</taxon>
        <taxon>Alphaproteobacteria</taxon>
        <taxon>Maricaulales</taxon>
        <taxon>Maricaulaceae</taxon>
        <taxon>Maricaulis</taxon>
    </lineage>
</organism>
<dbReference type="Pfam" id="PF04338">
    <property type="entry name" value="DUF481"/>
    <property type="match status" value="1"/>
</dbReference>
<dbReference type="Proteomes" id="UP000273675">
    <property type="component" value="Unassembled WGS sequence"/>
</dbReference>
<gene>
    <name evidence="3" type="ORF">C7435_0402</name>
</gene>
<dbReference type="EMBL" id="RBIM01000001">
    <property type="protein sequence ID" value="RKR03959.1"/>
    <property type="molecule type" value="Genomic_DNA"/>
</dbReference>
<name>A0A495DPN3_9PROT</name>
<evidence type="ECO:0000313" key="3">
    <source>
        <dbReference type="EMBL" id="RKR03959.1"/>
    </source>
</evidence>
<dbReference type="AlphaFoldDB" id="A0A495DPN3"/>
<dbReference type="OrthoDB" id="7625761at2"/>
<feature type="signal peptide" evidence="2">
    <location>
        <begin position="1"/>
        <end position="25"/>
    </location>
</feature>
<protein>
    <submittedName>
        <fullName evidence="3">Putative salt-induced outer membrane protein YdiY</fullName>
    </submittedName>
</protein>
<keyword evidence="2" id="KW-0732">Signal</keyword>
<feature type="chain" id="PRO_5019796015" evidence="2">
    <location>
        <begin position="26"/>
        <end position="357"/>
    </location>
</feature>
<comment type="caution">
    <text evidence="3">The sequence shown here is derived from an EMBL/GenBank/DDBJ whole genome shotgun (WGS) entry which is preliminary data.</text>
</comment>
<dbReference type="InterPro" id="IPR007433">
    <property type="entry name" value="DUF481"/>
</dbReference>
<evidence type="ECO:0000256" key="1">
    <source>
        <dbReference type="SAM" id="MobiDB-lite"/>
    </source>
</evidence>
<proteinExistence type="predicted"/>
<accession>A0A495DPN3</accession>